<dbReference type="GO" id="GO:0030288">
    <property type="term" value="C:outer membrane-bounded periplasmic space"/>
    <property type="evidence" value="ECO:0007669"/>
    <property type="project" value="UniProtKB-ARBA"/>
</dbReference>
<dbReference type="InterPro" id="IPR000914">
    <property type="entry name" value="SBP_5_dom"/>
</dbReference>
<dbReference type="InterPro" id="IPR030678">
    <property type="entry name" value="Peptide/Ni-bd"/>
</dbReference>
<reference evidence="6 7" key="1">
    <citation type="submission" date="2018-02" db="EMBL/GenBank/DDBJ databases">
        <title>Genomic Encyclopedia of Archaeal and Bacterial Type Strains, Phase II (KMG-II): from individual species to whole genera.</title>
        <authorList>
            <person name="Goeker M."/>
        </authorList>
    </citation>
    <scope>NUCLEOTIDE SEQUENCE [LARGE SCALE GENOMIC DNA]</scope>
    <source>
        <strain evidence="6 7">DSM 29526</strain>
    </source>
</reference>
<sequence length="584" mass="65593">MNFRFFLMVASIGMFLGCAGGSVATSEFPENRSKEEVRIVLKSEPPTLNPLLSVQSITRYVAEQIFQTLNRQNPNTYALEPALASVPTVKQLPQGGMAYDYRIDSLARWPNGSRVTASDVLFSLKAMLNPLVDAGPYRPYYSMIDDVLITSPDSLSFRVITKRPYFLSAQAIGDLYVYPAYAYDPEGFLEDVAVSDLTDPVSADRVSKTDDRLHRFADNFNSPAWGYDPERVVGSGPYALEYWKPGQRIRLSLREDYWAKGRKEEYLKGVPQTLTFEIISDNTTTANALRDQLVDIVMDLPIDQFVNLRNEAYLQEIYNFVSIPSFKYYSILLNQDDPLLGDSLTRRALAHLVDVDLIIQNFFPDLAQRVSGPVLPSKDYYNRSLPPIDFDLEKARKLLKQAGWVDSNGNGILDREVAGERRELSFTLMSYTNPTSEGICLYVAQTAAKVGIDIIVTRQEGRALIEKLNTGEFTASFYGLGFEPSPDDFSQVWASASVPPSGTNRGNFRNPEADSLIRQIAATTDSSARAPLYQRFQEIIYQNQPMIFLYSPEAPLVIAKRLEYTLTPLAPNLHFNAIQVRPAS</sequence>
<evidence type="ECO:0000313" key="7">
    <source>
        <dbReference type="Proteomes" id="UP000237662"/>
    </source>
</evidence>
<dbReference type="GO" id="GO:0015833">
    <property type="term" value="P:peptide transport"/>
    <property type="evidence" value="ECO:0007669"/>
    <property type="project" value="TreeGrafter"/>
</dbReference>
<keyword evidence="2" id="KW-0813">Transport</keyword>
<organism evidence="6 7">
    <name type="scientific">Neolewinella xylanilytica</name>
    <dbReference type="NCBI Taxonomy" id="1514080"/>
    <lineage>
        <taxon>Bacteria</taxon>
        <taxon>Pseudomonadati</taxon>
        <taxon>Bacteroidota</taxon>
        <taxon>Saprospiria</taxon>
        <taxon>Saprospirales</taxon>
        <taxon>Lewinellaceae</taxon>
        <taxon>Neolewinella</taxon>
    </lineage>
</organism>
<evidence type="ECO:0000256" key="4">
    <source>
        <dbReference type="SAM" id="SignalP"/>
    </source>
</evidence>
<evidence type="ECO:0000256" key="2">
    <source>
        <dbReference type="ARBA" id="ARBA00022448"/>
    </source>
</evidence>
<comment type="caution">
    <text evidence="6">The sequence shown here is derived from an EMBL/GenBank/DDBJ whole genome shotgun (WGS) entry which is preliminary data.</text>
</comment>
<dbReference type="Pfam" id="PF00496">
    <property type="entry name" value="SBP_bac_5"/>
    <property type="match status" value="1"/>
</dbReference>
<dbReference type="PANTHER" id="PTHR30290">
    <property type="entry name" value="PERIPLASMIC BINDING COMPONENT OF ABC TRANSPORTER"/>
    <property type="match status" value="1"/>
</dbReference>
<keyword evidence="3 4" id="KW-0732">Signal</keyword>
<evidence type="ECO:0000259" key="5">
    <source>
        <dbReference type="Pfam" id="PF00496"/>
    </source>
</evidence>
<evidence type="ECO:0000313" key="6">
    <source>
        <dbReference type="EMBL" id="PPK85728.1"/>
    </source>
</evidence>
<dbReference type="Proteomes" id="UP000237662">
    <property type="component" value="Unassembled WGS sequence"/>
</dbReference>
<keyword evidence="7" id="KW-1185">Reference proteome</keyword>
<dbReference type="InterPro" id="IPR039424">
    <property type="entry name" value="SBP_5"/>
</dbReference>
<dbReference type="SUPFAM" id="SSF53850">
    <property type="entry name" value="Periplasmic binding protein-like II"/>
    <property type="match status" value="1"/>
</dbReference>
<feature type="chain" id="PRO_5015428886" evidence="4">
    <location>
        <begin position="25"/>
        <end position="584"/>
    </location>
</feature>
<dbReference type="OrthoDB" id="9772924at2"/>
<dbReference type="GO" id="GO:1904680">
    <property type="term" value="F:peptide transmembrane transporter activity"/>
    <property type="evidence" value="ECO:0007669"/>
    <property type="project" value="TreeGrafter"/>
</dbReference>
<comment type="similarity">
    <text evidence="1">Belongs to the bacterial solute-binding protein 5 family.</text>
</comment>
<protein>
    <submittedName>
        <fullName evidence="6">Peptide/nickel transport system substrate-binding protein</fullName>
    </submittedName>
</protein>
<dbReference type="Gene3D" id="3.10.105.10">
    <property type="entry name" value="Dipeptide-binding Protein, Domain 3"/>
    <property type="match status" value="1"/>
</dbReference>
<dbReference type="GO" id="GO:0043190">
    <property type="term" value="C:ATP-binding cassette (ABC) transporter complex"/>
    <property type="evidence" value="ECO:0007669"/>
    <property type="project" value="InterPro"/>
</dbReference>
<dbReference type="PIRSF" id="PIRSF002741">
    <property type="entry name" value="MppA"/>
    <property type="match status" value="1"/>
</dbReference>
<dbReference type="AlphaFoldDB" id="A0A2S6I3G9"/>
<gene>
    <name evidence="6" type="ORF">CLV84_2632</name>
</gene>
<feature type="domain" description="Solute-binding protein family 5" evidence="5">
    <location>
        <begin position="92"/>
        <end position="494"/>
    </location>
</feature>
<proteinExistence type="inferred from homology"/>
<evidence type="ECO:0000256" key="1">
    <source>
        <dbReference type="ARBA" id="ARBA00005695"/>
    </source>
</evidence>
<name>A0A2S6I3G9_9BACT</name>
<accession>A0A2S6I3G9</accession>
<dbReference type="PROSITE" id="PS51257">
    <property type="entry name" value="PROKAR_LIPOPROTEIN"/>
    <property type="match status" value="1"/>
</dbReference>
<feature type="signal peptide" evidence="4">
    <location>
        <begin position="1"/>
        <end position="24"/>
    </location>
</feature>
<evidence type="ECO:0000256" key="3">
    <source>
        <dbReference type="ARBA" id="ARBA00022729"/>
    </source>
</evidence>
<dbReference type="EMBL" id="PTJC01000006">
    <property type="protein sequence ID" value="PPK85728.1"/>
    <property type="molecule type" value="Genomic_DNA"/>
</dbReference>
<dbReference type="Gene3D" id="3.40.190.10">
    <property type="entry name" value="Periplasmic binding protein-like II"/>
    <property type="match status" value="1"/>
</dbReference>
<dbReference type="PANTHER" id="PTHR30290:SF9">
    <property type="entry name" value="OLIGOPEPTIDE-BINDING PROTEIN APPA"/>
    <property type="match status" value="1"/>
</dbReference>